<dbReference type="RefSeq" id="WP_151503835.1">
    <property type="nucleotide sequence ID" value="NZ_VXLD01000001.1"/>
</dbReference>
<gene>
    <name evidence="1" type="ORF">F4W09_01970</name>
</gene>
<dbReference type="AlphaFoldDB" id="A0A5N4WRA3"/>
<name>A0A5N4WRA3_9GAMM</name>
<sequence length="71" mass="8231">MHSTIEINSHKDMTAEQILEEIQYPLENLELTLSALTKMHLDHPLMGEELTALFNTLHYQVERISKAVQNK</sequence>
<evidence type="ECO:0008006" key="3">
    <source>
        <dbReference type="Google" id="ProtNLM"/>
    </source>
</evidence>
<dbReference type="Proteomes" id="UP000325788">
    <property type="component" value="Unassembled WGS sequence"/>
</dbReference>
<organism evidence="1 2">
    <name type="scientific">Acinetobacter tandoii</name>
    <dbReference type="NCBI Taxonomy" id="202954"/>
    <lineage>
        <taxon>Bacteria</taxon>
        <taxon>Pseudomonadati</taxon>
        <taxon>Pseudomonadota</taxon>
        <taxon>Gammaproteobacteria</taxon>
        <taxon>Moraxellales</taxon>
        <taxon>Moraxellaceae</taxon>
        <taxon>Acinetobacter</taxon>
    </lineage>
</organism>
<protein>
    <recommendedName>
        <fullName evidence="3">DUF1484 family protein</fullName>
    </recommendedName>
</protein>
<evidence type="ECO:0000313" key="2">
    <source>
        <dbReference type="Proteomes" id="UP000325788"/>
    </source>
</evidence>
<accession>A0A5N4WRA3</accession>
<reference evidence="1 2" key="1">
    <citation type="submission" date="2019-09" db="EMBL/GenBank/DDBJ databases">
        <title>Draft genome sequence of Acinetobacter tandoii W4-4-4 isolated from environmental water sample.</title>
        <authorList>
            <person name="Wee S.K."/>
            <person name="Yan B."/>
            <person name="Mustaffa S.B."/>
            <person name="Yap E.P.H."/>
        </authorList>
    </citation>
    <scope>NUCLEOTIDE SEQUENCE [LARGE SCALE GENOMIC DNA]</scope>
    <source>
        <strain evidence="1 2">W4-4-4</strain>
    </source>
</reference>
<proteinExistence type="predicted"/>
<evidence type="ECO:0000313" key="1">
    <source>
        <dbReference type="EMBL" id="KAB1859914.1"/>
    </source>
</evidence>
<comment type="caution">
    <text evidence="1">The sequence shown here is derived from an EMBL/GenBank/DDBJ whole genome shotgun (WGS) entry which is preliminary data.</text>
</comment>
<dbReference type="EMBL" id="VXLD01000001">
    <property type="protein sequence ID" value="KAB1859914.1"/>
    <property type="molecule type" value="Genomic_DNA"/>
</dbReference>